<reference evidence="2" key="1">
    <citation type="journal article" date="2023" name="Insect Mol. Biol.">
        <title>Genome sequencing provides insights into the evolution of gene families encoding plant cell wall-degrading enzymes in longhorned beetles.</title>
        <authorList>
            <person name="Shin N.R."/>
            <person name="Okamura Y."/>
            <person name="Kirsch R."/>
            <person name="Pauchet Y."/>
        </authorList>
    </citation>
    <scope>NUCLEOTIDE SEQUENCE</scope>
    <source>
        <strain evidence="2">RBIC_L_NR</strain>
    </source>
</reference>
<name>A0AAV8WIZ9_9CUCU</name>
<dbReference type="Proteomes" id="UP001162156">
    <property type="component" value="Unassembled WGS sequence"/>
</dbReference>
<organism evidence="2 3">
    <name type="scientific">Rhamnusium bicolor</name>
    <dbReference type="NCBI Taxonomy" id="1586634"/>
    <lineage>
        <taxon>Eukaryota</taxon>
        <taxon>Metazoa</taxon>
        <taxon>Ecdysozoa</taxon>
        <taxon>Arthropoda</taxon>
        <taxon>Hexapoda</taxon>
        <taxon>Insecta</taxon>
        <taxon>Pterygota</taxon>
        <taxon>Neoptera</taxon>
        <taxon>Endopterygota</taxon>
        <taxon>Coleoptera</taxon>
        <taxon>Polyphaga</taxon>
        <taxon>Cucujiformia</taxon>
        <taxon>Chrysomeloidea</taxon>
        <taxon>Cerambycidae</taxon>
        <taxon>Lepturinae</taxon>
        <taxon>Rhagiini</taxon>
        <taxon>Rhamnusium</taxon>
    </lineage>
</organism>
<accession>A0AAV8WIZ9</accession>
<proteinExistence type="predicted"/>
<gene>
    <name evidence="2" type="ORF">NQ314_021513</name>
</gene>
<evidence type="ECO:0000256" key="1">
    <source>
        <dbReference type="SAM" id="MobiDB-lite"/>
    </source>
</evidence>
<feature type="region of interest" description="Disordered" evidence="1">
    <location>
        <begin position="1"/>
        <end position="120"/>
    </location>
</feature>
<evidence type="ECO:0000313" key="3">
    <source>
        <dbReference type="Proteomes" id="UP001162156"/>
    </source>
</evidence>
<evidence type="ECO:0000313" key="2">
    <source>
        <dbReference type="EMBL" id="KAJ8926145.1"/>
    </source>
</evidence>
<feature type="compositionally biased region" description="Pro residues" evidence="1">
    <location>
        <begin position="69"/>
        <end position="85"/>
    </location>
</feature>
<dbReference type="EMBL" id="JANEYF010006010">
    <property type="protein sequence ID" value="KAJ8926145.1"/>
    <property type="molecule type" value="Genomic_DNA"/>
</dbReference>
<dbReference type="AlphaFoldDB" id="A0AAV8WIZ9"/>
<keyword evidence="3" id="KW-1185">Reference proteome</keyword>
<protein>
    <submittedName>
        <fullName evidence="2">Uncharacterized protein</fullName>
    </submittedName>
</protein>
<feature type="non-terminal residue" evidence="2">
    <location>
        <position position="276"/>
    </location>
</feature>
<sequence length="276" mass="30131">MEYPPPSPGPHFPNVPGPPNSWIPGYPSRDPNVPWGPGGPPPNDCPWNPGSLPGGPPHNNPWRPGNSSGPPPYEPPTAPVYPSPDRPWGSGNFPGIPPIQSPWGPSYPSAGPPHQSPWRPVADADRTIVTTALQIAENINKKVVVVTEDTDVLVLVAALTPSDSEVFVLKPARRNKAEELYSSKSLDHLPSVLENILFLHAFTGCDTVSATFYQGKVKFFKTFQINPDLAIHARKFKEDVIEDGCQLLLAMYNGPMSFRKPNVPDQYKPSIIDMVE</sequence>
<comment type="caution">
    <text evidence="2">The sequence shown here is derived from an EMBL/GenBank/DDBJ whole genome shotgun (WGS) entry which is preliminary data.</text>
</comment>
<feature type="compositionally biased region" description="Pro residues" evidence="1">
    <location>
        <begin position="1"/>
        <end position="21"/>
    </location>
</feature>